<evidence type="ECO:0000259" key="4">
    <source>
        <dbReference type="PROSITE" id="PS50048"/>
    </source>
</evidence>
<dbReference type="CDD" id="cd12148">
    <property type="entry name" value="fungal_TF_MHR"/>
    <property type="match status" value="1"/>
</dbReference>
<dbReference type="PANTHER" id="PTHR47785">
    <property type="entry name" value="ZN(II)2CYS6 TRANSCRIPTION FACTOR (EUROFUNG)-RELATED-RELATED"/>
    <property type="match status" value="1"/>
</dbReference>
<feature type="domain" description="Zn(2)-C6 fungal-type" evidence="4">
    <location>
        <begin position="26"/>
        <end position="56"/>
    </location>
</feature>
<dbReference type="SUPFAM" id="SSF57701">
    <property type="entry name" value="Zn2/Cys6 DNA-binding domain"/>
    <property type="match status" value="1"/>
</dbReference>
<feature type="compositionally biased region" description="Low complexity" evidence="3">
    <location>
        <begin position="120"/>
        <end position="141"/>
    </location>
</feature>
<dbReference type="SMART" id="SM00066">
    <property type="entry name" value="GAL4"/>
    <property type="match status" value="1"/>
</dbReference>
<evidence type="ECO:0000256" key="2">
    <source>
        <dbReference type="ARBA" id="ARBA00023242"/>
    </source>
</evidence>
<feature type="region of interest" description="Disordered" evidence="3">
    <location>
        <begin position="104"/>
        <end position="148"/>
    </location>
</feature>
<accession>A0A9P7YAJ8</accession>
<dbReference type="Gene3D" id="4.10.240.10">
    <property type="entry name" value="Zn(2)-C6 fungal-type DNA-binding domain"/>
    <property type="match status" value="1"/>
</dbReference>
<dbReference type="InterPro" id="IPR001138">
    <property type="entry name" value="Zn2Cys6_DnaBD"/>
</dbReference>
<evidence type="ECO:0000313" key="6">
    <source>
        <dbReference type="Proteomes" id="UP000824998"/>
    </source>
</evidence>
<gene>
    <name evidence="5" type="ORF">BJ875DRAFT_488064</name>
</gene>
<dbReference type="PROSITE" id="PS00463">
    <property type="entry name" value="ZN2_CY6_FUNGAL_1"/>
    <property type="match status" value="1"/>
</dbReference>
<organism evidence="5 6">
    <name type="scientific">Amylocarpus encephaloides</name>
    <dbReference type="NCBI Taxonomy" id="45428"/>
    <lineage>
        <taxon>Eukaryota</taxon>
        <taxon>Fungi</taxon>
        <taxon>Dikarya</taxon>
        <taxon>Ascomycota</taxon>
        <taxon>Pezizomycotina</taxon>
        <taxon>Leotiomycetes</taxon>
        <taxon>Helotiales</taxon>
        <taxon>Helotiales incertae sedis</taxon>
        <taxon>Amylocarpus</taxon>
    </lineage>
</organism>
<dbReference type="Proteomes" id="UP000824998">
    <property type="component" value="Unassembled WGS sequence"/>
</dbReference>
<keyword evidence="1" id="KW-0479">Metal-binding</keyword>
<keyword evidence="6" id="KW-1185">Reference proteome</keyword>
<dbReference type="OrthoDB" id="4685598at2759"/>
<protein>
    <recommendedName>
        <fullName evidence="4">Zn(2)-C6 fungal-type domain-containing protein</fullName>
    </recommendedName>
</protein>
<evidence type="ECO:0000313" key="5">
    <source>
        <dbReference type="EMBL" id="KAG9230348.1"/>
    </source>
</evidence>
<comment type="caution">
    <text evidence="5">The sequence shown here is derived from an EMBL/GenBank/DDBJ whole genome shotgun (WGS) entry which is preliminary data.</text>
</comment>
<dbReference type="PROSITE" id="PS50048">
    <property type="entry name" value="ZN2_CY6_FUNGAL_2"/>
    <property type="match status" value="1"/>
</dbReference>
<evidence type="ECO:0000256" key="3">
    <source>
        <dbReference type="SAM" id="MobiDB-lite"/>
    </source>
</evidence>
<dbReference type="AlphaFoldDB" id="A0A9P7YAJ8"/>
<sequence length="383" mass="42692">MAQRERHNSMGSSSGIDYPRKRTAIACEICRTRRSKCDAKKPACSKCVELEVECVYRRPNLWDREPVTAAATAALGKVDDRLDHIQDSISALAEQVHNIARSNGTTTSHIDHASPLAFSPQTIPNNPSQQQQQPYQNHGPPSYRSFSAAQPPGYRLPNLISFSAPPSLGPQFTYDTSIPFFTHEVSSGNDLYAALENYTTSTPPDFSPQTTWRLQRAFVSGLLRWMPIFDDETCFHHVQKASENGFGDGSASACLSLLVFAIGSMSVDEGLYSEDPYLLPGFAYLAAAYRILNARKAPIGDVEHLQCRSLFSVYLNFAIRPVQSWHEINLVTRDCMILLKTNWRGDSSPSTTTLKERVFWVAFVLEKYPSPLLSSSLSPDLLY</sequence>
<dbReference type="InterPro" id="IPR007219">
    <property type="entry name" value="XnlR_reg_dom"/>
</dbReference>
<dbReference type="EMBL" id="MU251681">
    <property type="protein sequence ID" value="KAG9230348.1"/>
    <property type="molecule type" value="Genomic_DNA"/>
</dbReference>
<name>A0A9P7YAJ8_9HELO</name>
<dbReference type="GO" id="GO:0003677">
    <property type="term" value="F:DNA binding"/>
    <property type="evidence" value="ECO:0007669"/>
    <property type="project" value="InterPro"/>
</dbReference>
<dbReference type="Pfam" id="PF04082">
    <property type="entry name" value="Fungal_trans"/>
    <property type="match status" value="1"/>
</dbReference>
<dbReference type="GO" id="GO:0000981">
    <property type="term" value="F:DNA-binding transcription factor activity, RNA polymerase II-specific"/>
    <property type="evidence" value="ECO:0007669"/>
    <property type="project" value="InterPro"/>
</dbReference>
<keyword evidence="2" id="KW-0539">Nucleus</keyword>
<dbReference type="Pfam" id="PF00172">
    <property type="entry name" value="Zn_clus"/>
    <property type="match status" value="1"/>
</dbReference>
<evidence type="ECO:0000256" key="1">
    <source>
        <dbReference type="ARBA" id="ARBA00022723"/>
    </source>
</evidence>
<dbReference type="GO" id="GO:0006351">
    <property type="term" value="P:DNA-templated transcription"/>
    <property type="evidence" value="ECO:0007669"/>
    <property type="project" value="InterPro"/>
</dbReference>
<dbReference type="GO" id="GO:0008270">
    <property type="term" value="F:zinc ion binding"/>
    <property type="evidence" value="ECO:0007669"/>
    <property type="project" value="InterPro"/>
</dbReference>
<reference evidence="5" key="1">
    <citation type="journal article" date="2021" name="IMA Fungus">
        <title>Genomic characterization of three marine fungi, including Emericellopsis atlantica sp. nov. with signatures of a generalist lifestyle and marine biomass degradation.</title>
        <authorList>
            <person name="Hagestad O.C."/>
            <person name="Hou L."/>
            <person name="Andersen J.H."/>
            <person name="Hansen E.H."/>
            <person name="Altermark B."/>
            <person name="Li C."/>
            <person name="Kuhnert E."/>
            <person name="Cox R.J."/>
            <person name="Crous P.W."/>
            <person name="Spatafora J.W."/>
            <person name="Lail K."/>
            <person name="Amirebrahimi M."/>
            <person name="Lipzen A."/>
            <person name="Pangilinan J."/>
            <person name="Andreopoulos W."/>
            <person name="Hayes R.D."/>
            <person name="Ng V."/>
            <person name="Grigoriev I.V."/>
            <person name="Jackson S.A."/>
            <person name="Sutton T.D.S."/>
            <person name="Dobson A.D.W."/>
            <person name="Rama T."/>
        </authorList>
    </citation>
    <scope>NUCLEOTIDE SEQUENCE</scope>
    <source>
        <strain evidence="5">TRa018bII</strain>
    </source>
</reference>
<dbReference type="InterPro" id="IPR036864">
    <property type="entry name" value="Zn2-C6_fun-type_DNA-bd_sf"/>
</dbReference>
<proteinExistence type="predicted"/>
<dbReference type="CDD" id="cd00067">
    <property type="entry name" value="GAL4"/>
    <property type="match status" value="1"/>
</dbReference>
<dbReference type="InterPro" id="IPR053181">
    <property type="entry name" value="EcdB-like_regulator"/>
</dbReference>